<keyword evidence="2" id="KW-1185">Reference proteome</keyword>
<evidence type="ECO:0000313" key="1">
    <source>
        <dbReference type="EMBL" id="KAI3702543.1"/>
    </source>
</evidence>
<organism evidence="1 2">
    <name type="scientific">Arctium lappa</name>
    <name type="common">Greater burdock</name>
    <name type="synonym">Lappa major</name>
    <dbReference type="NCBI Taxonomy" id="4217"/>
    <lineage>
        <taxon>Eukaryota</taxon>
        <taxon>Viridiplantae</taxon>
        <taxon>Streptophyta</taxon>
        <taxon>Embryophyta</taxon>
        <taxon>Tracheophyta</taxon>
        <taxon>Spermatophyta</taxon>
        <taxon>Magnoliopsida</taxon>
        <taxon>eudicotyledons</taxon>
        <taxon>Gunneridae</taxon>
        <taxon>Pentapetalae</taxon>
        <taxon>asterids</taxon>
        <taxon>campanulids</taxon>
        <taxon>Asterales</taxon>
        <taxon>Asteraceae</taxon>
        <taxon>Carduoideae</taxon>
        <taxon>Cardueae</taxon>
        <taxon>Arctiinae</taxon>
        <taxon>Arctium</taxon>
    </lineage>
</organism>
<name>A0ACB8ZZD4_ARCLA</name>
<gene>
    <name evidence="1" type="ORF">L6452_28284</name>
</gene>
<sequence>MVVSTVGMLGDLPQWGCSVVSAVEILPLFNYLPPTTISRSLGISLSLSTPEEKVRNTQNKHTLALISISLPHTFSLYTYMQMIYTYTVTFSL</sequence>
<reference evidence="1 2" key="2">
    <citation type="journal article" date="2022" name="Mol. Ecol. Resour.">
        <title>The genomes of chicory, endive, great burdock and yacon provide insights into Asteraceae paleo-polyploidization history and plant inulin production.</title>
        <authorList>
            <person name="Fan W."/>
            <person name="Wang S."/>
            <person name="Wang H."/>
            <person name="Wang A."/>
            <person name="Jiang F."/>
            <person name="Liu H."/>
            <person name="Zhao H."/>
            <person name="Xu D."/>
            <person name="Zhang Y."/>
        </authorList>
    </citation>
    <scope>NUCLEOTIDE SEQUENCE [LARGE SCALE GENOMIC DNA]</scope>
    <source>
        <strain evidence="2">cv. Niubang</strain>
    </source>
</reference>
<proteinExistence type="predicted"/>
<dbReference type="Proteomes" id="UP001055879">
    <property type="component" value="Linkage Group LG09"/>
</dbReference>
<comment type="caution">
    <text evidence="1">The sequence shown here is derived from an EMBL/GenBank/DDBJ whole genome shotgun (WGS) entry which is preliminary data.</text>
</comment>
<evidence type="ECO:0000313" key="2">
    <source>
        <dbReference type="Proteomes" id="UP001055879"/>
    </source>
</evidence>
<protein>
    <submittedName>
        <fullName evidence="1">Uncharacterized protein</fullName>
    </submittedName>
</protein>
<dbReference type="EMBL" id="CM042055">
    <property type="protein sequence ID" value="KAI3702543.1"/>
    <property type="molecule type" value="Genomic_DNA"/>
</dbReference>
<reference evidence="2" key="1">
    <citation type="journal article" date="2022" name="Mol. Ecol. Resour.">
        <title>The genomes of chicory, endive, great burdock and yacon provide insights into Asteraceae palaeo-polyploidization history and plant inulin production.</title>
        <authorList>
            <person name="Fan W."/>
            <person name="Wang S."/>
            <person name="Wang H."/>
            <person name="Wang A."/>
            <person name="Jiang F."/>
            <person name="Liu H."/>
            <person name="Zhao H."/>
            <person name="Xu D."/>
            <person name="Zhang Y."/>
        </authorList>
    </citation>
    <scope>NUCLEOTIDE SEQUENCE [LARGE SCALE GENOMIC DNA]</scope>
    <source>
        <strain evidence="2">cv. Niubang</strain>
    </source>
</reference>
<accession>A0ACB8ZZD4</accession>